<name>A0A1Y1IED7_KLENI</name>
<feature type="transmembrane region" description="Helical" evidence="12">
    <location>
        <begin position="289"/>
        <end position="307"/>
    </location>
</feature>
<feature type="domain" description="Ion transport" evidence="13">
    <location>
        <begin position="82"/>
        <end position="352"/>
    </location>
</feature>
<keyword evidence="3 12" id="KW-0812">Transmembrane</keyword>
<keyword evidence="15" id="KW-1185">Reference proteome</keyword>
<feature type="transmembrane region" description="Helical" evidence="12">
    <location>
        <begin position="1589"/>
        <end position="1608"/>
    </location>
</feature>
<dbReference type="STRING" id="105231.A0A1Y1IED7"/>
<keyword evidence="10" id="KW-0407">Ion channel</keyword>
<accession>A0A1Y1IED7</accession>
<dbReference type="InterPro" id="IPR005821">
    <property type="entry name" value="Ion_trans_dom"/>
</dbReference>
<sequence>MAKVHPLPPPMAAAPAPRLHSVLKAPHELSMFSITKVAKKVEQGVAFKVRKTFFSPATQSASLYIFQEEGWTRKTCIRIVEHPWFERCVLLMIVGSCLTLAMYDPKQPADSDYNTALNIADMVFSILFAIEMILRTISQCFIFAPDAYLASGWRRLDFLIVTVSFISFIPGANKAGTVRVVRVLRPLKAISNLSGARMMVTTLIESLPLMMDVGILILWLVLVFSIIGMQQWLGKMSSRCFDASHNLNPDLVDTPCVAPEHQGGHCPVDQMCLDTGQDPDGGYTSFNNLAYAALAVFQVLTMVNWTNLLYQLQASGPGWVAIVWCFLLIAIGALFSLNLLVAVIGSKFSQENMLEKRRNYKSGSPQDALGRSTSFQFLRRKLGKRMYRITRKLTAPLWWDIPFSAHLRRIVASPRFDNAVMAVICLQTLLLSLDYYGMSETERLVIQDISYVTSGIFILEMVLKIWGLTVGGYFGSGQNVFDAIIVMLTVIELFLSSSKLKALQAFRLLRILRTVRIFRAYKNFRRLMDSILHGLVSLREFLLLLGICIFIFAVLGMQLFGGNVAFSGERQNFDTMWMSVLIMFQGLTATTYTQTMWHAMHAVGWPAAAYFVAWMVVGNIGLLNLLLAIMIDHFNSDPTESDGERSMKRMTDAGDGGGIFGMIAKRRQRIFAHEAERTAAWLRAVGEEYVPKKKLSFIGRFSSTVTKLRGVSSFMRKKKSVTSSNNSSITSSAAPSVHTSVSSRTQRSVTGRTQVARSRQSVTGRNFLYAAANAAEAKVEAKKKEREEAEQEVSPWKAVAAKMGVEKVNKAKPKSMVAILAAMQPSKTGGDSPTRAWSVGKDLSVSRRSASVVGRTMLSGATLSPASPGAKQRRASSMLRLQVDAPPGPASGPASPPDLSSPKSRFHARRAHSVADMSALRDRLVAQAAADRPNDTSHPTVSSHRAIDNDGESPWIGKPLSLGNSPEPEAEGASEREPLLPHLTEFKMRKAGAEDGLQGLVTEPAQAAAPSAMRGGMWRTRSMRKRETRGSAEEDIDEEEWRNLPGACMPSKRQLAPLLSWEVLPPPVPGDLVLPYDLPDEVEDELVVSKAELRRRAGIPKSCGTLISTALPNVGRQRLAGKPAASMTTQGTRAPTRTKKKGDLKVAAKAIGRALQGLLANPMESAGCMRYRSLGFLPPTSPFRRALFLLVSSKEYEWLSLIMVIASCLSLALDSPELSDTSPLKHALWFSDIIFATFFSAECLVKILIMGLYAHEGAFLHSSWNKLDVLVTVCSIAACFVSPTHQGDQVKSLRSFRLLRALRPLRMVSKLKNLRMVILTLSRALPSCINVIALGLFFFIIYGVLGVQLFAGTFYRCNDNSVRSVEECVGTFTDPSTGLLADRVWSNAHINFDNLWYAIVAIFVVVTLDDWPSLMFQAMDATGVGKQPRLNNQIWASIYFIFLLLMGAVFWANLLAGVVTDCYSKLPPEDKDMLFITESQKRWAQAIKMKRYENQVSMHKSAPPQANVVRRVAWAIVTSKTFDYAVLTLIMLNILLLAVQHKDEDYVWLEITRIGNYIFTYSFCAELLLKLTALGPRKYWADGWNRFDLVVVAGSVLDLNVKTLNIGARVFRLGRLFKIIKASRGLRTLVNAFVGALPAMFNVGLLFFIMIFIAAILGMDLFGTLPDGEGIFDHNNYRNVGNSLLACLKLFTGDNWTPIYFQTTCSGNGAECLVHILVPVYVLLYTVIMRFMLLNLVLSVILDRFTDSATYEGLLSTDNFFDALQRKMLLDGFVRKLKMKIRGSPNGRTLARSASARSLLEGPSQNPVPAGLVAFALSKAKQREQQRATSGREVNRGSDEDSMPSR</sequence>
<evidence type="ECO:0000256" key="10">
    <source>
        <dbReference type="ARBA" id="ARBA00023303"/>
    </source>
</evidence>
<dbReference type="Gene3D" id="1.20.120.350">
    <property type="entry name" value="Voltage-gated potassium channels. Chain C"/>
    <property type="match status" value="4"/>
</dbReference>
<evidence type="ECO:0000259" key="13">
    <source>
        <dbReference type="Pfam" id="PF00520"/>
    </source>
</evidence>
<dbReference type="InterPro" id="IPR043203">
    <property type="entry name" value="VGCC_Ca_Na"/>
</dbReference>
<feature type="compositionally biased region" description="Low complexity" evidence="11">
    <location>
        <begin position="721"/>
        <end position="755"/>
    </location>
</feature>
<evidence type="ECO:0000313" key="15">
    <source>
        <dbReference type="Proteomes" id="UP000054558"/>
    </source>
</evidence>
<dbReference type="OMA" id="QFMASAI"/>
<feature type="domain" description="Ion transport" evidence="13">
    <location>
        <begin position="414"/>
        <end position="636"/>
    </location>
</feature>
<feature type="domain" description="Ion transport" evidence="13">
    <location>
        <begin position="1520"/>
        <end position="1747"/>
    </location>
</feature>
<dbReference type="FunFam" id="1.20.120.350:FF:000009">
    <property type="entry name" value="Voltage-dependent T-type calcium channel subunit alpha"/>
    <property type="match status" value="2"/>
</dbReference>
<keyword evidence="6 12" id="KW-1133">Transmembrane helix</keyword>
<feature type="transmembrane region" description="Helical" evidence="12">
    <location>
        <begin position="531"/>
        <end position="555"/>
    </location>
</feature>
<dbReference type="InterPro" id="IPR027359">
    <property type="entry name" value="Volt_channel_dom_sf"/>
</dbReference>
<gene>
    <name evidence="14" type="ORF">KFL_002900110</name>
</gene>
<feature type="transmembrane region" description="Helical" evidence="12">
    <location>
        <begin position="1521"/>
        <end position="1539"/>
    </location>
</feature>
<feature type="transmembrane region" description="Helical" evidence="12">
    <location>
        <begin position="1716"/>
        <end position="1738"/>
    </location>
</feature>
<protein>
    <submittedName>
        <fullName evidence="14">T-type voltage-gated Ca2+ channel</fullName>
    </submittedName>
</protein>
<dbReference type="SUPFAM" id="SSF81324">
    <property type="entry name" value="Voltage-gated potassium channels"/>
    <property type="match status" value="4"/>
</dbReference>
<evidence type="ECO:0000256" key="2">
    <source>
        <dbReference type="ARBA" id="ARBA00022448"/>
    </source>
</evidence>
<evidence type="ECO:0000256" key="11">
    <source>
        <dbReference type="SAM" id="MobiDB-lite"/>
    </source>
</evidence>
<feature type="transmembrane region" description="Helical" evidence="12">
    <location>
        <begin position="207"/>
        <end position="229"/>
    </location>
</feature>
<dbReference type="Gene3D" id="1.10.287.70">
    <property type="match status" value="4"/>
</dbReference>
<dbReference type="GO" id="GO:0008331">
    <property type="term" value="F:high voltage-gated calcium channel activity"/>
    <property type="evidence" value="ECO:0000318"/>
    <property type="project" value="GO_Central"/>
</dbReference>
<feature type="transmembrane region" description="Helical" evidence="12">
    <location>
        <begin position="1437"/>
        <end position="1459"/>
    </location>
</feature>
<evidence type="ECO:0000256" key="1">
    <source>
        <dbReference type="ARBA" id="ARBA00004141"/>
    </source>
</evidence>
<proteinExistence type="predicted"/>
<feature type="region of interest" description="Disordered" evidence="11">
    <location>
        <begin position="1120"/>
        <end position="1139"/>
    </location>
</feature>
<feature type="region of interest" description="Disordered" evidence="11">
    <location>
        <begin position="1821"/>
        <end position="1846"/>
    </location>
</feature>
<evidence type="ECO:0000256" key="9">
    <source>
        <dbReference type="ARBA" id="ARBA00023180"/>
    </source>
</evidence>
<evidence type="ECO:0000256" key="8">
    <source>
        <dbReference type="ARBA" id="ARBA00023136"/>
    </source>
</evidence>
<keyword evidence="2" id="KW-0813">Transport</keyword>
<feature type="domain" description="Ion transport" evidence="13">
    <location>
        <begin position="1196"/>
        <end position="1465"/>
    </location>
</feature>
<comment type="subcellular location">
    <subcellularLocation>
        <location evidence="1">Membrane</location>
        <topology evidence="1">Multi-pass membrane protein</topology>
    </subcellularLocation>
</comment>
<feature type="compositionally biased region" description="Polar residues" evidence="11">
    <location>
        <begin position="1126"/>
        <end position="1135"/>
    </location>
</feature>
<evidence type="ECO:0000256" key="12">
    <source>
        <dbReference type="SAM" id="Phobius"/>
    </source>
</evidence>
<organism evidence="14 15">
    <name type="scientific">Klebsormidium nitens</name>
    <name type="common">Green alga</name>
    <name type="synonym">Ulothrix nitens</name>
    <dbReference type="NCBI Taxonomy" id="105231"/>
    <lineage>
        <taxon>Eukaryota</taxon>
        <taxon>Viridiplantae</taxon>
        <taxon>Streptophyta</taxon>
        <taxon>Klebsormidiophyceae</taxon>
        <taxon>Klebsormidiales</taxon>
        <taxon>Klebsormidiaceae</taxon>
        <taxon>Klebsormidium</taxon>
    </lineage>
</organism>
<dbReference type="GO" id="GO:0098703">
    <property type="term" value="P:calcium ion import across plasma membrane"/>
    <property type="evidence" value="ECO:0000318"/>
    <property type="project" value="GO_Central"/>
</dbReference>
<evidence type="ECO:0000256" key="3">
    <source>
        <dbReference type="ARBA" id="ARBA00022692"/>
    </source>
</evidence>
<feature type="region of interest" description="Disordered" evidence="11">
    <location>
        <begin position="716"/>
        <end position="759"/>
    </location>
</feature>
<feature type="transmembrane region" description="Helical" evidence="12">
    <location>
        <begin position="449"/>
        <end position="474"/>
    </location>
</feature>
<dbReference type="FunFam" id="1.10.287.70:FF:000117">
    <property type="entry name" value="Voltage-gated Ca2+ channel, alpha subunit"/>
    <property type="match status" value="1"/>
</dbReference>
<keyword evidence="4" id="KW-0677">Repeat</keyword>
<dbReference type="Pfam" id="PF00520">
    <property type="entry name" value="Ion_trans"/>
    <property type="match status" value="4"/>
</dbReference>
<evidence type="ECO:0000256" key="7">
    <source>
        <dbReference type="ARBA" id="ARBA00023065"/>
    </source>
</evidence>
<keyword evidence="9" id="KW-0325">Glycoprotein</keyword>
<evidence type="ECO:0000256" key="6">
    <source>
        <dbReference type="ARBA" id="ARBA00022989"/>
    </source>
</evidence>
<keyword evidence="8 12" id="KW-0472">Membrane</keyword>
<dbReference type="EMBL" id="DF237239">
    <property type="protein sequence ID" value="GAQ86458.1"/>
    <property type="molecule type" value="Genomic_DNA"/>
</dbReference>
<feature type="transmembrane region" description="Helical" evidence="12">
    <location>
        <begin position="607"/>
        <end position="631"/>
    </location>
</feature>
<feature type="transmembrane region" description="Helical" evidence="12">
    <location>
        <begin position="1629"/>
        <end position="1657"/>
    </location>
</feature>
<feature type="transmembrane region" description="Helical" evidence="12">
    <location>
        <begin position="480"/>
        <end position="500"/>
    </location>
</feature>
<keyword evidence="7" id="KW-0406">Ion transport</keyword>
<feature type="compositionally biased region" description="Pro residues" evidence="11">
    <location>
        <begin position="886"/>
        <end position="896"/>
    </location>
</feature>
<feature type="transmembrane region" description="Helical" evidence="12">
    <location>
        <begin position="1395"/>
        <end position="1416"/>
    </location>
</feature>
<feature type="transmembrane region" description="Helical" evidence="12">
    <location>
        <begin position="319"/>
        <end position="344"/>
    </location>
</feature>
<feature type="region of interest" description="Disordered" evidence="11">
    <location>
        <begin position="883"/>
        <end position="912"/>
    </location>
</feature>
<feature type="region of interest" description="Disordered" evidence="11">
    <location>
        <begin position="1007"/>
        <end position="1037"/>
    </location>
</feature>
<reference evidence="14 15" key="1">
    <citation type="journal article" date="2014" name="Nat. Commun.">
        <title>Klebsormidium flaccidum genome reveals primary factors for plant terrestrial adaptation.</title>
        <authorList>
            <person name="Hori K."/>
            <person name="Maruyama F."/>
            <person name="Fujisawa T."/>
            <person name="Togashi T."/>
            <person name="Yamamoto N."/>
            <person name="Seo M."/>
            <person name="Sato S."/>
            <person name="Yamada T."/>
            <person name="Mori H."/>
            <person name="Tajima N."/>
            <person name="Moriyama T."/>
            <person name="Ikeuchi M."/>
            <person name="Watanabe M."/>
            <person name="Wada H."/>
            <person name="Kobayashi K."/>
            <person name="Saito M."/>
            <person name="Masuda T."/>
            <person name="Sasaki-Sekimoto Y."/>
            <person name="Mashiguchi K."/>
            <person name="Awai K."/>
            <person name="Shimojima M."/>
            <person name="Masuda S."/>
            <person name="Iwai M."/>
            <person name="Nobusawa T."/>
            <person name="Narise T."/>
            <person name="Kondo S."/>
            <person name="Saito H."/>
            <person name="Sato R."/>
            <person name="Murakawa M."/>
            <person name="Ihara Y."/>
            <person name="Oshima-Yamada Y."/>
            <person name="Ohtaka K."/>
            <person name="Satoh M."/>
            <person name="Sonobe K."/>
            <person name="Ishii M."/>
            <person name="Ohtani R."/>
            <person name="Kanamori-Sato M."/>
            <person name="Honoki R."/>
            <person name="Miyazaki D."/>
            <person name="Mochizuki H."/>
            <person name="Umetsu J."/>
            <person name="Higashi K."/>
            <person name="Shibata D."/>
            <person name="Kamiya Y."/>
            <person name="Sato N."/>
            <person name="Nakamura Y."/>
            <person name="Tabata S."/>
            <person name="Ida S."/>
            <person name="Kurokawa K."/>
            <person name="Ohta H."/>
        </authorList>
    </citation>
    <scope>NUCLEOTIDE SEQUENCE [LARGE SCALE GENOMIC DNA]</scope>
    <source>
        <strain evidence="14 15">NIES-2285</strain>
    </source>
</reference>
<dbReference type="PANTHER" id="PTHR10037:SF62">
    <property type="entry name" value="SODIUM CHANNEL PROTEIN 60E"/>
    <property type="match status" value="1"/>
</dbReference>
<dbReference type="PANTHER" id="PTHR10037">
    <property type="entry name" value="VOLTAGE-GATED CATION CHANNEL CALCIUM AND SODIUM"/>
    <property type="match status" value="1"/>
</dbReference>
<dbReference type="Proteomes" id="UP000054558">
    <property type="component" value="Unassembled WGS sequence"/>
</dbReference>
<feature type="region of interest" description="Disordered" evidence="11">
    <location>
        <begin position="928"/>
        <end position="976"/>
    </location>
</feature>
<keyword evidence="5" id="KW-0851">Voltage-gated channel</keyword>
<dbReference type="OrthoDB" id="541396at2759"/>
<evidence type="ECO:0000256" key="5">
    <source>
        <dbReference type="ARBA" id="ARBA00022882"/>
    </source>
</evidence>
<evidence type="ECO:0000313" key="14">
    <source>
        <dbReference type="EMBL" id="GAQ86458.1"/>
    </source>
</evidence>
<feature type="transmembrane region" description="Helical" evidence="12">
    <location>
        <begin position="1316"/>
        <end position="1345"/>
    </location>
</feature>
<evidence type="ECO:0000256" key="4">
    <source>
        <dbReference type="ARBA" id="ARBA00022737"/>
    </source>
</evidence>
<dbReference type="GO" id="GO:0005891">
    <property type="term" value="C:voltage-gated calcium channel complex"/>
    <property type="evidence" value="ECO:0000318"/>
    <property type="project" value="GO_Central"/>
</dbReference>
<feature type="transmembrane region" description="Helical" evidence="12">
    <location>
        <begin position="575"/>
        <end position="595"/>
    </location>
</feature>